<accession>A0ACC0WTD8</accession>
<sequence>MEYGISCHAEYNLSEGAIFFFYCDVQCPDKKIRPPFNKHVHPTRLCPFPNVIFSQMAQNPRRGATAGSSFRDIAAHLGIPRTTVQSVYYHFQQTGFLEPLKCPGRPPKLTERGKRGLTRYVQQNRRAPLSEITNAVPSNFSERTVRRALHEAEIFARVAPKKPYLSALHQQKRLAFAQKYRSWTAAQWEKIIWTDESSFEVGKAFRQVLVWRRSYEKYYPDCLAPTFKSGRTSVMIYAAFAGCEKLYIVFMPKGKRKAVDFVRLCYEGEYCLKSFRQRINIPDLILMEDGAPVHRSKAQKRGGRRKD</sequence>
<evidence type="ECO:0000313" key="2">
    <source>
        <dbReference type="Proteomes" id="UP001163321"/>
    </source>
</evidence>
<gene>
    <name evidence="1" type="ORF">PsorP6_001594</name>
</gene>
<organism evidence="1 2">
    <name type="scientific">Peronosclerospora sorghi</name>
    <dbReference type="NCBI Taxonomy" id="230839"/>
    <lineage>
        <taxon>Eukaryota</taxon>
        <taxon>Sar</taxon>
        <taxon>Stramenopiles</taxon>
        <taxon>Oomycota</taxon>
        <taxon>Peronosporomycetes</taxon>
        <taxon>Peronosporales</taxon>
        <taxon>Peronosporaceae</taxon>
        <taxon>Peronosclerospora</taxon>
    </lineage>
</organism>
<name>A0ACC0WTD8_9STRA</name>
<reference evidence="1 2" key="1">
    <citation type="journal article" date="2022" name="bioRxiv">
        <title>The genome of the oomycete Peronosclerospora sorghi, a cosmopolitan pathogen of maize and sorghum, is inflated with dispersed pseudogenes.</title>
        <authorList>
            <person name="Fletcher K."/>
            <person name="Martin F."/>
            <person name="Isakeit T."/>
            <person name="Cavanaugh K."/>
            <person name="Magill C."/>
            <person name="Michelmore R."/>
        </authorList>
    </citation>
    <scope>NUCLEOTIDE SEQUENCE [LARGE SCALE GENOMIC DNA]</scope>
    <source>
        <strain evidence="1">P6</strain>
    </source>
</reference>
<keyword evidence="2" id="KW-1185">Reference proteome</keyword>
<comment type="caution">
    <text evidence="1">The sequence shown here is derived from an EMBL/GenBank/DDBJ whole genome shotgun (WGS) entry which is preliminary data.</text>
</comment>
<dbReference type="EMBL" id="CM047580">
    <property type="protein sequence ID" value="KAI9921960.1"/>
    <property type="molecule type" value="Genomic_DNA"/>
</dbReference>
<evidence type="ECO:0000313" key="1">
    <source>
        <dbReference type="EMBL" id="KAI9921960.1"/>
    </source>
</evidence>
<proteinExistence type="predicted"/>
<dbReference type="Proteomes" id="UP001163321">
    <property type="component" value="Chromosome 1"/>
</dbReference>
<protein>
    <submittedName>
        <fullName evidence="1">Uncharacterized protein</fullName>
    </submittedName>
</protein>